<evidence type="ECO:0000256" key="2">
    <source>
        <dbReference type="ARBA" id="ARBA00022833"/>
    </source>
</evidence>
<proteinExistence type="predicted"/>
<dbReference type="InterPro" id="IPR008936">
    <property type="entry name" value="Rho_GTPase_activation_prot"/>
</dbReference>
<feature type="region of interest" description="Disordered" evidence="3">
    <location>
        <begin position="695"/>
        <end position="718"/>
    </location>
</feature>
<dbReference type="PROSITE" id="PS00479">
    <property type="entry name" value="ZF_DAG_PE_1"/>
    <property type="match status" value="1"/>
</dbReference>
<evidence type="ECO:0000256" key="3">
    <source>
        <dbReference type="SAM" id="MobiDB-lite"/>
    </source>
</evidence>
<accession>A0A9X6RLF9</accession>
<dbReference type="GO" id="GO:0046872">
    <property type="term" value="F:metal ion binding"/>
    <property type="evidence" value="ECO:0007669"/>
    <property type="project" value="UniProtKB-KW"/>
</dbReference>
<evidence type="ECO:0000313" key="6">
    <source>
        <dbReference type="EMBL" id="OWA52353.1"/>
    </source>
</evidence>
<dbReference type="PANTHER" id="PTHR46199">
    <property type="entry name" value="RAC GTPASE-ACTIVATING PROTEIN 1"/>
    <property type="match status" value="1"/>
</dbReference>
<dbReference type="GO" id="GO:0051233">
    <property type="term" value="C:spindle midzone"/>
    <property type="evidence" value="ECO:0007669"/>
    <property type="project" value="TreeGrafter"/>
</dbReference>
<keyword evidence="7" id="KW-1185">Reference proteome</keyword>
<dbReference type="GO" id="GO:0000281">
    <property type="term" value="P:mitotic cytokinesis"/>
    <property type="evidence" value="ECO:0007669"/>
    <property type="project" value="TreeGrafter"/>
</dbReference>
<dbReference type="OrthoDB" id="2218807at2759"/>
<protein>
    <submittedName>
        <fullName evidence="6">Rac GTPase-activating protein 1</fullName>
    </submittedName>
</protein>
<feature type="compositionally biased region" description="Basic and acidic residues" evidence="3">
    <location>
        <begin position="63"/>
        <end position="83"/>
    </location>
</feature>
<dbReference type="GO" id="GO:0097149">
    <property type="term" value="C:centralspindlin complex"/>
    <property type="evidence" value="ECO:0007669"/>
    <property type="project" value="TreeGrafter"/>
</dbReference>
<feature type="region of interest" description="Disordered" evidence="3">
    <location>
        <begin position="63"/>
        <end position="84"/>
    </location>
</feature>
<dbReference type="InterPro" id="IPR002219">
    <property type="entry name" value="PKC_DAG/PE"/>
</dbReference>
<dbReference type="GO" id="GO:0005096">
    <property type="term" value="F:GTPase activator activity"/>
    <property type="evidence" value="ECO:0007669"/>
    <property type="project" value="TreeGrafter"/>
</dbReference>
<feature type="region of interest" description="Disordered" evidence="3">
    <location>
        <begin position="146"/>
        <end position="183"/>
    </location>
</feature>
<feature type="domain" description="Rho-GAP" evidence="5">
    <location>
        <begin position="423"/>
        <end position="618"/>
    </location>
</feature>
<dbReference type="SMART" id="SM00324">
    <property type="entry name" value="RhoGAP"/>
    <property type="match status" value="1"/>
</dbReference>
<dbReference type="AlphaFoldDB" id="A0A9X6RLF9"/>
<dbReference type="SUPFAM" id="SSF57889">
    <property type="entry name" value="Cysteine-rich domain"/>
    <property type="match status" value="1"/>
</dbReference>
<evidence type="ECO:0000259" key="5">
    <source>
        <dbReference type="PROSITE" id="PS50238"/>
    </source>
</evidence>
<dbReference type="PANTHER" id="PTHR46199:SF3">
    <property type="entry name" value="RAC GTPASE-ACTIVATING PROTEIN 1"/>
    <property type="match status" value="1"/>
</dbReference>
<feature type="compositionally biased region" description="Basic and acidic residues" evidence="3">
    <location>
        <begin position="285"/>
        <end position="305"/>
    </location>
</feature>
<gene>
    <name evidence="6" type="ORF">BV898_16808</name>
</gene>
<feature type="compositionally biased region" description="Basic and acidic residues" evidence="3">
    <location>
        <begin position="161"/>
        <end position="173"/>
    </location>
</feature>
<name>A0A9X6RLF9_HYPEX</name>
<dbReference type="SMART" id="SM00109">
    <property type="entry name" value="C1"/>
    <property type="match status" value="1"/>
</dbReference>
<dbReference type="InterPro" id="IPR000198">
    <property type="entry name" value="RhoGAP_dom"/>
</dbReference>
<feature type="domain" description="Phorbol-ester/DAG-type" evidence="4">
    <location>
        <begin position="356"/>
        <end position="405"/>
    </location>
</feature>
<dbReference type="CDD" id="cd20821">
    <property type="entry name" value="C1_MgcRacGAP"/>
    <property type="match status" value="1"/>
</dbReference>
<dbReference type="Pfam" id="PF00620">
    <property type="entry name" value="RhoGAP"/>
    <property type="match status" value="1"/>
</dbReference>
<reference evidence="7" key="1">
    <citation type="submission" date="2017-01" db="EMBL/GenBank/DDBJ databases">
        <title>Comparative genomics of anhydrobiosis in the tardigrade Hypsibius dujardini.</title>
        <authorList>
            <person name="Yoshida Y."/>
            <person name="Koutsovoulos G."/>
            <person name="Laetsch D."/>
            <person name="Stevens L."/>
            <person name="Kumar S."/>
            <person name="Horikawa D."/>
            <person name="Ishino K."/>
            <person name="Komine S."/>
            <person name="Tomita M."/>
            <person name="Blaxter M."/>
            <person name="Arakawa K."/>
        </authorList>
    </citation>
    <scope>NUCLEOTIDE SEQUENCE [LARGE SCALE GENOMIC DNA]</scope>
    <source>
        <strain evidence="7">Z151</strain>
    </source>
</reference>
<organism evidence="6 7">
    <name type="scientific">Hypsibius exemplaris</name>
    <name type="common">Freshwater tardigrade</name>
    <dbReference type="NCBI Taxonomy" id="2072580"/>
    <lineage>
        <taxon>Eukaryota</taxon>
        <taxon>Metazoa</taxon>
        <taxon>Ecdysozoa</taxon>
        <taxon>Tardigrada</taxon>
        <taxon>Eutardigrada</taxon>
        <taxon>Parachela</taxon>
        <taxon>Hypsibioidea</taxon>
        <taxon>Hypsibiidae</taxon>
        <taxon>Hypsibius</taxon>
    </lineage>
</organism>
<sequence length="718" mass="80289">MDTDSSGGDPTPATEDANFLVNMYMQMSRQYRTIIEEAIYTEEQFLEFVRHMDGDVRTQWDSSEHTSRTLRSELESNASEHSKANGIIKNIRQQLDSELRRRGLADQRVKELQDVLNQLRDMLMKNPHGERTMTDQEKKLMETAKKIQSDTGYGGWSSGVRKSEDIDTDRISWDGESEDDGLEDDQEMMDTLAPQQQQQRGGTERISTRRVVVRNSQGEASKFMRVDENSDGDIEIISKTHVRIPESGTVTARTTLQAKPRKSVGFSEPVSSTLNVRRSHSVPRFIEDTDGNRIRRSREEADLRSSDGASVTGSEDVTSIAGDIQYHQGPATVTTTTNNILRRRSKSLGKGLDLRQHRFVTRMFVFAENCSVCKSKIGIASRGKKCRDCQRVCHDRCEGLAPTPCVPAAVVNPAGSKSGGNIFELDKCASEKRPCVPAVVTQCIRYIEERGLQEEGLYRLSGSQNAVNDLKKQYYAAYKRNPRNATIPNLNSVTDVHVVVGFLKNFLMSLNEPLLTYAEWPHFAAAASSVNRSAFLALFDRLPVANRDTLAGMMLHFWNIIHAPAVRMNSINLQKVLAPSLVGYSAPPKDMTEVKINAEYLRQQLIIGKLFDLPRSYWHTLMETNPRHDRDSLRNRTSNAYQNNDSMIEAYDAPDDPYLSSMEGGGTAMGTLAPSTSVSSLTGMTRAFFGMGSNSKVDVKKGNTVPPPRKFQSPAMSD</sequence>
<dbReference type="GO" id="GO:0032154">
    <property type="term" value="C:cleavage furrow"/>
    <property type="evidence" value="ECO:0007669"/>
    <property type="project" value="TreeGrafter"/>
</dbReference>
<dbReference type="Gene3D" id="1.10.555.10">
    <property type="entry name" value="Rho GTPase activation protein"/>
    <property type="match status" value="1"/>
</dbReference>
<evidence type="ECO:0000313" key="7">
    <source>
        <dbReference type="Proteomes" id="UP000192578"/>
    </source>
</evidence>
<evidence type="ECO:0000259" key="4">
    <source>
        <dbReference type="PROSITE" id="PS50081"/>
    </source>
</evidence>
<dbReference type="InterPro" id="IPR046349">
    <property type="entry name" value="C1-like_sf"/>
</dbReference>
<dbReference type="Gene3D" id="3.30.60.20">
    <property type="match status" value="1"/>
</dbReference>
<keyword evidence="1" id="KW-0479">Metal-binding</keyword>
<evidence type="ECO:0000256" key="1">
    <source>
        <dbReference type="ARBA" id="ARBA00022723"/>
    </source>
</evidence>
<dbReference type="PROSITE" id="PS50238">
    <property type="entry name" value="RHOGAP"/>
    <property type="match status" value="1"/>
</dbReference>
<dbReference type="GO" id="GO:0007266">
    <property type="term" value="P:Rho protein signal transduction"/>
    <property type="evidence" value="ECO:0007669"/>
    <property type="project" value="TreeGrafter"/>
</dbReference>
<comment type="caution">
    <text evidence="6">The sequence shown here is derived from an EMBL/GenBank/DDBJ whole genome shotgun (WGS) entry which is preliminary data.</text>
</comment>
<keyword evidence="2" id="KW-0862">Zinc</keyword>
<dbReference type="EMBL" id="MTYJ01000264">
    <property type="protein sequence ID" value="OWA52353.1"/>
    <property type="molecule type" value="Genomic_DNA"/>
</dbReference>
<dbReference type="GO" id="GO:0051256">
    <property type="term" value="P:mitotic spindle midzone assembly"/>
    <property type="evidence" value="ECO:0007669"/>
    <property type="project" value="TreeGrafter"/>
</dbReference>
<dbReference type="Pfam" id="PF00130">
    <property type="entry name" value="C1_1"/>
    <property type="match status" value="1"/>
</dbReference>
<dbReference type="GO" id="GO:0005634">
    <property type="term" value="C:nucleus"/>
    <property type="evidence" value="ECO:0007669"/>
    <property type="project" value="TreeGrafter"/>
</dbReference>
<dbReference type="SUPFAM" id="SSF48350">
    <property type="entry name" value="GTPase activation domain, GAP"/>
    <property type="match status" value="1"/>
</dbReference>
<dbReference type="Proteomes" id="UP000192578">
    <property type="component" value="Unassembled WGS sequence"/>
</dbReference>
<dbReference type="PROSITE" id="PS50081">
    <property type="entry name" value="ZF_DAG_PE_2"/>
    <property type="match status" value="1"/>
</dbReference>
<feature type="region of interest" description="Disordered" evidence="3">
    <location>
        <begin position="274"/>
        <end position="314"/>
    </location>
</feature>
<dbReference type="GO" id="GO:0030496">
    <property type="term" value="C:midbody"/>
    <property type="evidence" value="ECO:0007669"/>
    <property type="project" value="TreeGrafter"/>
</dbReference>